<evidence type="ECO:0000313" key="3">
    <source>
        <dbReference type="Proteomes" id="UP000028492"/>
    </source>
</evidence>
<dbReference type="PANTHER" id="PTHR35446">
    <property type="entry name" value="SI:CH211-175M2.5"/>
    <property type="match status" value="1"/>
</dbReference>
<proteinExistence type="predicted"/>
<dbReference type="Proteomes" id="UP000028492">
    <property type="component" value="Chromosome"/>
</dbReference>
<dbReference type="STRING" id="208439.AJAP_30200"/>
<protein>
    <recommendedName>
        <fullName evidence="1">Carboxymuconolactone decarboxylase-like domain-containing protein</fullName>
    </recommendedName>
</protein>
<dbReference type="GO" id="GO:0051920">
    <property type="term" value="F:peroxiredoxin activity"/>
    <property type="evidence" value="ECO:0007669"/>
    <property type="project" value="InterPro"/>
</dbReference>
<feature type="domain" description="Carboxymuconolactone decarboxylase-like" evidence="1">
    <location>
        <begin position="25"/>
        <end position="85"/>
    </location>
</feature>
<accession>A0A075V2R5</accession>
<dbReference type="RefSeq" id="WP_038517447.1">
    <property type="nucleotide sequence ID" value="NZ_CP008953.1"/>
</dbReference>
<gene>
    <name evidence="2" type="ORF">AJAP_30200</name>
</gene>
<sequence>MSYLGSLPTDATLLQVFRKFPAPAAKLLDLHELLMRAPSAFGAGERELIAAYVSGVNDCGYCHGVHTVTAEAFGVPEGLLTAALADLDSSPVDDRMKPVLAYVGKLTRTPARMTDADAEAVYAAGWDEAALHDAVLVCALFNFMNRMVEGLGIRADAAYAKVSGVRLKEGGYAGLATLLEEDSP</sequence>
<dbReference type="SUPFAM" id="SSF69118">
    <property type="entry name" value="AhpD-like"/>
    <property type="match status" value="1"/>
</dbReference>
<organism evidence="2 3">
    <name type="scientific">Amycolatopsis japonica</name>
    <dbReference type="NCBI Taxonomy" id="208439"/>
    <lineage>
        <taxon>Bacteria</taxon>
        <taxon>Bacillati</taxon>
        <taxon>Actinomycetota</taxon>
        <taxon>Actinomycetes</taxon>
        <taxon>Pseudonocardiales</taxon>
        <taxon>Pseudonocardiaceae</taxon>
        <taxon>Amycolatopsis</taxon>
        <taxon>Amycolatopsis japonica group</taxon>
    </lineage>
</organism>
<dbReference type="InterPro" id="IPR003779">
    <property type="entry name" value="CMD-like"/>
</dbReference>
<dbReference type="PANTHER" id="PTHR35446:SF2">
    <property type="entry name" value="CARBOXYMUCONOLACTONE DECARBOXYLASE-LIKE DOMAIN-CONTAINING PROTEIN"/>
    <property type="match status" value="1"/>
</dbReference>
<dbReference type="AlphaFoldDB" id="A0A075V2R5"/>
<dbReference type="NCBIfam" id="TIGR00778">
    <property type="entry name" value="ahpD_dom"/>
    <property type="match status" value="1"/>
</dbReference>
<keyword evidence="3" id="KW-1185">Reference proteome</keyword>
<dbReference type="InterPro" id="IPR029032">
    <property type="entry name" value="AhpD-like"/>
</dbReference>
<name>A0A075V2R5_9PSEU</name>
<dbReference type="InterPro" id="IPR010195">
    <property type="entry name" value="Uncharacterised_peroxidase-rel"/>
</dbReference>
<dbReference type="eggNOG" id="COG2128">
    <property type="taxonomic scope" value="Bacteria"/>
</dbReference>
<dbReference type="Pfam" id="PF02627">
    <property type="entry name" value="CMD"/>
    <property type="match status" value="1"/>
</dbReference>
<dbReference type="EMBL" id="CP008953">
    <property type="protein sequence ID" value="AIG78869.1"/>
    <property type="molecule type" value="Genomic_DNA"/>
</dbReference>
<dbReference type="HOGENOM" id="CLU_082760_1_0_11"/>
<dbReference type="KEGG" id="aja:AJAP_30200"/>
<dbReference type="InterPro" id="IPR004675">
    <property type="entry name" value="AhpD_core"/>
</dbReference>
<reference evidence="2 3" key="1">
    <citation type="journal article" date="2014" name="J. Biotechnol.">
        <title>Complete genome sequence of the actinobacterium Amycolatopsis japonica MG417-CF17(T) (=DSM 44213T) producing (S,S)-N,N'-ethylenediaminedisuccinic acid.</title>
        <authorList>
            <person name="Stegmann E."/>
            <person name="Albersmeier A."/>
            <person name="Spohn M."/>
            <person name="Gert H."/>
            <person name="Weber T."/>
            <person name="Wohlleben W."/>
            <person name="Kalinowski J."/>
            <person name="Ruckert C."/>
        </authorList>
    </citation>
    <scope>NUCLEOTIDE SEQUENCE [LARGE SCALE GENOMIC DNA]</scope>
    <source>
        <strain evidence="3">MG417-CF17 (DSM 44213)</strain>
    </source>
</reference>
<dbReference type="NCBIfam" id="TIGR01926">
    <property type="entry name" value="peroxid_rel"/>
    <property type="match status" value="1"/>
</dbReference>
<evidence type="ECO:0000259" key="1">
    <source>
        <dbReference type="Pfam" id="PF02627"/>
    </source>
</evidence>
<evidence type="ECO:0000313" key="2">
    <source>
        <dbReference type="EMBL" id="AIG78869.1"/>
    </source>
</evidence>
<dbReference type="Gene3D" id="1.20.1290.10">
    <property type="entry name" value="AhpD-like"/>
    <property type="match status" value="1"/>
</dbReference>